<dbReference type="InterPro" id="IPR006047">
    <property type="entry name" value="GH13_cat_dom"/>
</dbReference>
<dbReference type="Gene3D" id="2.60.40.10">
    <property type="entry name" value="Immunoglobulins"/>
    <property type="match status" value="1"/>
</dbReference>
<dbReference type="OrthoDB" id="9761875at2"/>
<protein>
    <submittedName>
        <fullName evidence="3">Pullulanase</fullName>
    </submittedName>
</protein>
<sequence>MSVQKERQMTSNYGDPVITGGVSVFDPAFDGAYFYEGNDLGAVYTKERTHFRLWAPTAGEAWVYLYDSWDSAAADKRRMRRDVQGTWVLEADGNLAGLYYTYAVQIGDERHEAVDPYARAVGVNGDRGCILALEDTNPERWTEDKPPLASHLDAVIYEIHVRDATIHPASGVLHKGKYLGLCESGAIGPGGIPTGLDHIVQMGVTHVQLLPVYDYATESVDETRLDEAQYNWGYDPKNYNVPEGSYATNPYDPAARIRELKQLVQTFHDRGLRVVMDVVYNHVYDGHLIHFSQLVPGYYLRYTADRKFSNGSGCGNDIASERPMVSKFIVDSVLYWAKEYHIDGFRFDLMGLLDIDTMNELRRRLDELDPSILLYGEGWNIPTELSPERQAAMANAGRLPGIGHFSDLIRNAVKGNVFDPRDGGFITGTGGLENEIRKAVVGSIPYNEEIKGFALEPVQSVNYVECHDNYTMWDKIVLATGSDSALLRAAMHRLGTAIVLTSQGLPFIHAGQEFLRTKDGVENSYNAGDLVNRLDWDRCNVHQEDVAYVRELIAFRKEHPAFRLPNADLIRRHLHFELSPYHSIAYTLRDHAGGDPDQHLFVIYNANRDKITVELPACGKWESRFGESWISSLSGTRLEMEGIGMVVLGIR</sequence>
<dbReference type="Proteomes" id="UP000092573">
    <property type="component" value="Chromosome"/>
</dbReference>
<dbReference type="CDD" id="cd02860">
    <property type="entry name" value="E_set_Pullulanase"/>
    <property type="match status" value="1"/>
</dbReference>
<accession>A0A1B1MYB4</accession>
<name>A0A1B1MYB4_9BACL</name>
<dbReference type="InterPro" id="IPR004193">
    <property type="entry name" value="Glyco_hydro_13_N"/>
</dbReference>
<evidence type="ECO:0000313" key="3">
    <source>
        <dbReference type="EMBL" id="ANS74161.1"/>
    </source>
</evidence>
<dbReference type="InterPro" id="IPR013783">
    <property type="entry name" value="Ig-like_fold"/>
</dbReference>
<dbReference type="STRING" id="1462996.AWM70_05850"/>
<dbReference type="InterPro" id="IPR049117">
    <property type="entry name" value="pulA_all-beta"/>
</dbReference>
<proteinExistence type="inferred from homology"/>
<dbReference type="GO" id="GO:0005975">
    <property type="term" value="P:carbohydrate metabolic process"/>
    <property type="evidence" value="ECO:0007669"/>
    <property type="project" value="InterPro"/>
</dbReference>
<dbReference type="AlphaFoldDB" id="A0A1B1MYB4"/>
<feature type="domain" description="Glycosyl hydrolase family 13 catalytic" evidence="2">
    <location>
        <begin position="179"/>
        <end position="556"/>
    </location>
</feature>
<keyword evidence="4" id="KW-1185">Reference proteome</keyword>
<dbReference type="NCBIfam" id="TIGR02104">
    <property type="entry name" value="pulA_typeI"/>
    <property type="match status" value="1"/>
</dbReference>
<dbReference type="SUPFAM" id="SSF81296">
    <property type="entry name" value="E set domains"/>
    <property type="match status" value="1"/>
</dbReference>
<dbReference type="Gene3D" id="3.20.20.80">
    <property type="entry name" value="Glycosidases"/>
    <property type="match status" value="1"/>
</dbReference>
<dbReference type="KEGG" id="pyg:AWM70_05850"/>
<dbReference type="Pfam" id="PF02922">
    <property type="entry name" value="CBM_48"/>
    <property type="match status" value="1"/>
</dbReference>
<evidence type="ECO:0000259" key="2">
    <source>
        <dbReference type="SMART" id="SM00642"/>
    </source>
</evidence>
<evidence type="ECO:0000313" key="4">
    <source>
        <dbReference type="Proteomes" id="UP000092573"/>
    </source>
</evidence>
<dbReference type="InterPro" id="IPR017853">
    <property type="entry name" value="GH"/>
</dbReference>
<comment type="similarity">
    <text evidence="1">Belongs to the glycosyl hydrolase 13 family.</text>
</comment>
<reference evidence="3 4" key="1">
    <citation type="submission" date="2016-01" db="EMBL/GenBank/DDBJ databases">
        <title>Complete Genome Sequence of Paenibacillus yonginensis DCY84, a novel Plant Growth-Promoting Bacteria with Elicitation of Induced Systemic Resistance.</title>
        <authorList>
            <person name="Kim Y.J."/>
            <person name="Yang D.C."/>
            <person name="Sukweenadhi J."/>
        </authorList>
    </citation>
    <scope>NUCLEOTIDE SEQUENCE [LARGE SCALE GENOMIC DNA]</scope>
    <source>
        <strain evidence="3 4">DCY84</strain>
    </source>
</reference>
<dbReference type="InterPro" id="IPR014756">
    <property type="entry name" value="Ig_E-set"/>
</dbReference>
<evidence type="ECO:0000256" key="1">
    <source>
        <dbReference type="ARBA" id="ARBA00008061"/>
    </source>
</evidence>
<organism evidence="3 4">
    <name type="scientific">Paenibacillus yonginensis</name>
    <dbReference type="NCBI Taxonomy" id="1462996"/>
    <lineage>
        <taxon>Bacteria</taxon>
        <taxon>Bacillati</taxon>
        <taxon>Bacillota</taxon>
        <taxon>Bacilli</taxon>
        <taxon>Bacillales</taxon>
        <taxon>Paenibacillaceae</taxon>
        <taxon>Paenibacillus</taxon>
    </lineage>
</organism>
<dbReference type="Gene3D" id="2.60.40.1180">
    <property type="entry name" value="Golgi alpha-mannosidase II"/>
    <property type="match status" value="1"/>
</dbReference>
<dbReference type="EMBL" id="CP014167">
    <property type="protein sequence ID" value="ANS74161.1"/>
    <property type="molecule type" value="Genomic_DNA"/>
</dbReference>
<dbReference type="Pfam" id="PF00128">
    <property type="entry name" value="Alpha-amylase"/>
    <property type="match status" value="1"/>
</dbReference>
<dbReference type="SUPFAM" id="SSF51445">
    <property type="entry name" value="(Trans)glycosidases"/>
    <property type="match status" value="1"/>
</dbReference>
<dbReference type="PANTHER" id="PTHR43002">
    <property type="entry name" value="GLYCOGEN DEBRANCHING ENZYME"/>
    <property type="match status" value="1"/>
</dbReference>
<dbReference type="Pfam" id="PF21653">
    <property type="entry name" value="pulA_all-beta"/>
    <property type="match status" value="1"/>
</dbReference>
<dbReference type="InterPro" id="IPR013780">
    <property type="entry name" value="Glyco_hydro_b"/>
</dbReference>
<gene>
    <name evidence="3" type="ORF">AWM70_05850</name>
</gene>
<dbReference type="GO" id="GO:0004553">
    <property type="term" value="F:hydrolase activity, hydrolyzing O-glycosyl compounds"/>
    <property type="evidence" value="ECO:0007669"/>
    <property type="project" value="InterPro"/>
</dbReference>
<dbReference type="CDD" id="cd11341">
    <property type="entry name" value="AmyAc_Pullulanase_LD-like"/>
    <property type="match status" value="1"/>
</dbReference>
<dbReference type="SMART" id="SM00642">
    <property type="entry name" value="Aamy"/>
    <property type="match status" value="1"/>
</dbReference>
<dbReference type="InterPro" id="IPR011840">
    <property type="entry name" value="PulA_typeI"/>
</dbReference>